<comment type="caution">
    <text evidence="1">The sequence shown here is derived from an EMBL/GenBank/DDBJ whole genome shotgun (WGS) entry which is preliminary data.</text>
</comment>
<dbReference type="AlphaFoldDB" id="A0A840BTJ9"/>
<evidence type="ECO:0000313" key="1">
    <source>
        <dbReference type="EMBL" id="MBB4015002.1"/>
    </source>
</evidence>
<proteinExistence type="predicted"/>
<dbReference type="Proteomes" id="UP000577362">
    <property type="component" value="Unassembled WGS sequence"/>
</dbReference>
<name>A0A840BTJ9_9HYPH</name>
<dbReference type="EMBL" id="JACIEN010000001">
    <property type="protein sequence ID" value="MBB4015002.1"/>
    <property type="molecule type" value="Genomic_DNA"/>
</dbReference>
<protein>
    <submittedName>
        <fullName evidence="1">Uncharacterized protein</fullName>
    </submittedName>
</protein>
<sequence>MASLTNITPDHRSAFEALTSGAFSNFALFSCFADGQPAAAICAVTEQAGEYLIRPLFVSVTDTMRLTDHDGREAAQ</sequence>
<keyword evidence="2" id="KW-1185">Reference proteome</keyword>
<gene>
    <name evidence="1" type="ORF">GGR16_000008</name>
</gene>
<organism evidence="1 2">
    <name type="scientific">Chelatococcus caeni</name>
    <dbReference type="NCBI Taxonomy" id="1348468"/>
    <lineage>
        <taxon>Bacteria</taxon>
        <taxon>Pseudomonadati</taxon>
        <taxon>Pseudomonadota</taxon>
        <taxon>Alphaproteobacteria</taxon>
        <taxon>Hyphomicrobiales</taxon>
        <taxon>Chelatococcaceae</taxon>
        <taxon>Chelatococcus</taxon>
    </lineage>
</organism>
<dbReference type="RefSeq" id="WP_183315319.1">
    <property type="nucleotide sequence ID" value="NZ_JACIEN010000001.1"/>
</dbReference>
<reference evidence="1 2" key="1">
    <citation type="submission" date="2020-08" db="EMBL/GenBank/DDBJ databases">
        <title>Genomic Encyclopedia of Type Strains, Phase IV (KMG-IV): sequencing the most valuable type-strain genomes for metagenomic binning, comparative biology and taxonomic classification.</title>
        <authorList>
            <person name="Goeker M."/>
        </authorList>
    </citation>
    <scope>NUCLEOTIDE SEQUENCE [LARGE SCALE GENOMIC DNA]</scope>
    <source>
        <strain evidence="1 2">DSM 103737</strain>
    </source>
</reference>
<evidence type="ECO:0000313" key="2">
    <source>
        <dbReference type="Proteomes" id="UP000577362"/>
    </source>
</evidence>
<accession>A0A840BTJ9</accession>